<dbReference type="SUPFAM" id="SSF55811">
    <property type="entry name" value="Nudix"/>
    <property type="match status" value="1"/>
</dbReference>
<dbReference type="RefSeq" id="WP_379528672.1">
    <property type="nucleotide sequence ID" value="NZ_JBHSBI010000006.1"/>
</dbReference>
<dbReference type="EC" id="3.6.-.-" evidence="4"/>
<dbReference type="PANTHER" id="PTHR43046:SF14">
    <property type="entry name" value="MUTT_NUDIX FAMILY PROTEIN"/>
    <property type="match status" value="1"/>
</dbReference>
<proteinExistence type="predicted"/>
<dbReference type="Pfam" id="PF00293">
    <property type="entry name" value="NUDIX"/>
    <property type="match status" value="1"/>
</dbReference>
<dbReference type="GO" id="GO:0016787">
    <property type="term" value="F:hydrolase activity"/>
    <property type="evidence" value="ECO:0007669"/>
    <property type="project" value="UniProtKB-KW"/>
</dbReference>
<evidence type="ECO:0000313" key="5">
    <source>
        <dbReference type="Proteomes" id="UP001595851"/>
    </source>
</evidence>
<evidence type="ECO:0000256" key="2">
    <source>
        <dbReference type="ARBA" id="ARBA00022801"/>
    </source>
</evidence>
<dbReference type="Gene3D" id="3.90.79.10">
    <property type="entry name" value="Nucleoside Triphosphate Pyrophosphohydrolase"/>
    <property type="match status" value="1"/>
</dbReference>
<evidence type="ECO:0000259" key="3">
    <source>
        <dbReference type="PROSITE" id="PS51462"/>
    </source>
</evidence>
<accession>A0ABV8G3M0</accession>
<dbReference type="Proteomes" id="UP001595851">
    <property type="component" value="Unassembled WGS sequence"/>
</dbReference>
<feature type="domain" description="Nudix hydrolase" evidence="3">
    <location>
        <begin position="13"/>
        <end position="157"/>
    </location>
</feature>
<evidence type="ECO:0000256" key="1">
    <source>
        <dbReference type="ARBA" id="ARBA00001946"/>
    </source>
</evidence>
<comment type="cofactor">
    <cofactor evidence="1">
        <name>Mg(2+)</name>
        <dbReference type="ChEBI" id="CHEBI:18420"/>
    </cofactor>
</comment>
<sequence length="179" mass="19972">MNQDVSDEVPFSRTKIRVGCLVFCEDEVVLIRRTRPSGDHYSIPGGNVSFGEDLIDALRRELGEELKLDLDRATWPQLCWVQDQMVSRPGPTAPPRKLHFVFRVHVDSGVRSGLATVEHDELPNGDVEEGEFIWVDYRSVSSLQLYPALGSALAALSSPNAPPNSVLLPALTDQTYRWV</sequence>
<dbReference type="InterPro" id="IPR015797">
    <property type="entry name" value="NUDIX_hydrolase-like_dom_sf"/>
</dbReference>
<evidence type="ECO:0000313" key="4">
    <source>
        <dbReference type="EMBL" id="MFC4008615.1"/>
    </source>
</evidence>
<dbReference type="EMBL" id="JBHSBI010000006">
    <property type="protein sequence ID" value="MFC4008615.1"/>
    <property type="molecule type" value="Genomic_DNA"/>
</dbReference>
<dbReference type="InterPro" id="IPR000086">
    <property type="entry name" value="NUDIX_hydrolase_dom"/>
</dbReference>
<protein>
    <submittedName>
        <fullName evidence="4">NUDIX hydrolase</fullName>
        <ecNumber evidence="4">3.6.-.-</ecNumber>
    </submittedName>
</protein>
<dbReference type="CDD" id="cd02883">
    <property type="entry name" value="NUDIX_Hydrolase"/>
    <property type="match status" value="1"/>
</dbReference>
<dbReference type="PANTHER" id="PTHR43046">
    <property type="entry name" value="GDP-MANNOSE MANNOSYL HYDROLASE"/>
    <property type="match status" value="1"/>
</dbReference>
<keyword evidence="2 4" id="KW-0378">Hydrolase</keyword>
<comment type="caution">
    <text evidence="4">The sequence shown here is derived from an EMBL/GenBank/DDBJ whole genome shotgun (WGS) entry which is preliminary data.</text>
</comment>
<reference evidence="5" key="1">
    <citation type="journal article" date="2019" name="Int. J. Syst. Evol. Microbiol.">
        <title>The Global Catalogue of Microorganisms (GCM) 10K type strain sequencing project: providing services to taxonomists for standard genome sequencing and annotation.</title>
        <authorList>
            <consortium name="The Broad Institute Genomics Platform"/>
            <consortium name="The Broad Institute Genome Sequencing Center for Infectious Disease"/>
            <person name="Wu L."/>
            <person name="Ma J."/>
        </authorList>
    </citation>
    <scope>NUCLEOTIDE SEQUENCE [LARGE SCALE GENOMIC DNA]</scope>
    <source>
        <strain evidence="5">TBRC 1276</strain>
    </source>
</reference>
<dbReference type="PROSITE" id="PS51462">
    <property type="entry name" value="NUDIX"/>
    <property type="match status" value="1"/>
</dbReference>
<keyword evidence="5" id="KW-1185">Reference proteome</keyword>
<name>A0ABV8G3M0_9ACTN</name>
<gene>
    <name evidence="4" type="ORF">ACFOY2_15395</name>
</gene>
<organism evidence="4 5">
    <name type="scientific">Nonomuraea purpurea</name>
    <dbReference type="NCBI Taxonomy" id="1849276"/>
    <lineage>
        <taxon>Bacteria</taxon>
        <taxon>Bacillati</taxon>
        <taxon>Actinomycetota</taxon>
        <taxon>Actinomycetes</taxon>
        <taxon>Streptosporangiales</taxon>
        <taxon>Streptosporangiaceae</taxon>
        <taxon>Nonomuraea</taxon>
    </lineage>
</organism>